<sequence>MPTTDGYGQKVPYPVMSDAPNIELAFQGAVNALTKQTVLRFANANERSATLMGAFAAVPGMLSYLIAEDRWDQFDGDGVWRPLTPGAWKPITFASGYTAFGGSPGYRIVNGCVEMRGAFQRTSGATFTTNTEITAFTLPTEARPGTARSFIAAATFNVGFSARLVTRVDGTVTYSIAHAATFIYLDNVRYSLA</sequence>
<reference evidence="1 2" key="1">
    <citation type="submission" date="2020-05" db="EMBL/GenBank/DDBJ databases">
        <title>Whole genome shotgun sequence of Streptomyces microflavus NBRC 13062.</title>
        <authorList>
            <person name="Komaki H."/>
            <person name="Tamura T."/>
        </authorList>
    </citation>
    <scope>NUCLEOTIDE SEQUENCE [LARGE SCALE GENOMIC DNA]</scope>
    <source>
        <strain evidence="1 2">NBRC 13062</strain>
    </source>
</reference>
<organism evidence="1 2">
    <name type="scientific">Streptomyces microflavus</name>
    <name type="common">Streptomyces lipmanii</name>
    <dbReference type="NCBI Taxonomy" id="1919"/>
    <lineage>
        <taxon>Bacteria</taxon>
        <taxon>Bacillati</taxon>
        <taxon>Actinomycetota</taxon>
        <taxon>Actinomycetes</taxon>
        <taxon>Kitasatosporales</taxon>
        <taxon>Streptomycetaceae</taxon>
        <taxon>Streptomyces</taxon>
    </lineage>
</organism>
<dbReference type="AlphaFoldDB" id="A0A7J0D4A2"/>
<dbReference type="RefSeq" id="WP_032754588.1">
    <property type="nucleotide sequence ID" value="NZ_BMUG01000005.1"/>
</dbReference>
<protein>
    <submittedName>
        <fullName evidence="1">Uncharacterized protein</fullName>
    </submittedName>
</protein>
<accession>A0A7J0D4A2</accession>
<name>A0A7J0D4A2_STRMI</name>
<proteinExistence type="predicted"/>
<evidence type="ECO:0000313" key="2">
    <source>
        <dbReference type="Proteomes" id="UP000498740"/>
    </source>
</evidence>
<evidence type="ECO:0000313" key="1">
    <source>
        <dbReference type="EMBL" id="GFN09561.1"/>
    </source>
</evidence>
<gene>
    <name evidence="1" type="ORF">Smic_81170</name>
</gene>
<comment type="caution">
    <text evidence="1">The sequence shown here is derived from an EMBL/GenBank/DDBJ whole genome shotgun (WGS) entry which is preliminary data.</text>
</comment>
<dbReference type="EMBL" id="BLWD01000002">
    <property type="protein sequence ID" value="GFN09561.1"/>
    <property type="molecule type" value="Genomic_DNA"/>
</dbReference>
<dbReference type="Proteomes" id="UP000498740">
    <property type="component" value="Unassembled WGS sequence"/>
</dbReference>